<name>A0AAV9Z869_9AGAR</name>
<dbReference type="EMBL" id="JAWWNJ010000183">
    <property type="protein sequence ID" value="KAK6974589.1"/>
    <property type="molecule type" value="Genomic_DNA"/>
</dbReference>
<dbReference type="Proteomes" id="UP001362999">
    <property type="component" value="Unassembled WGS sequence"/>
</dbReference>
<organism evidence="1 2">
    <name type="scientific">Favolaschia claudopus</name>
    <dbReference type="NCBI Taxonomy" id="2862362"/>
    <lineage>
        <taxon>Eukaryota</taxon>
        <taxon>Fungi</taxon>
        <taxon>Dikarya</taxon>
        <taxon>Basidiomycota</taxon>
        <taxon>Agaricomycotina</taxon>
        <taxon>Agaricomycetes</taxon>
        <taxon>Agaricomycetidae</taxon>
        <taxon>Agaricales</taxon>
        <taxon>Marasmiineae</taxon>
        <taxon>Mycenaceae</taxon>
        <taxon>Favolaschia</taxon>
    </lineage>
</organism>
<dbReference type="AlphaFoldDB" id="A0AAV9Z869"/>
<protein>
    <recommendedName>
        <fullName evidence="3">Reverse transcriptase</fullName>
    </recommendedName>
</protein>
<evidence type="ECO:0000313" key="1">
    <source>
        <dbReference type="EMBL" id="KAK6974589.1"/>
    </source>
</evidence>
<keyword evidence="2" id="KW-1185">Reference proteome</keyword>
<sequence>MVAVESLTIEENIAKLTDIMEIAFRWSLTHACSFDLGKFQLVHYTRNRNRYIPLPLVTPTHTIPASDSAKYLGLIMDRQLRRPTFGLPHQFVRQLYRSVVIPKMEYGLCVWYSPVVPTSSGRRRGSVGVLTQLGKVQNVACRLITGAFKTTPVAALNYLANIPPIELRLNQASFNSAARLASLPPHHPLQPLVRRCINFLKRSTPLH</sequence>
<gene>
    <name evidence="1" type="ORF">R3P38DRAFT_3132995</name>
</gene>
<comment type="caution">
    <text evidence="1">The sequence shown here is derived from an EMBL/GenBank/DDBJ whole genome shotgun (WGS) entry which is preliminary data.</text>
</comment>
<accession>A0AAV9Z869</accession>
<proteinExistence type="predicted"/>
<reference evidence="1 2" key="1">
    <citation type="journal article" date="2024" name="J Genomics">
        <title>Draft genome sequencing and assembly of Favolaschia claudopus CIRM-BRFM 2984 isolated from oak limbs.</title>
        <authorList>
            <person name="Navarro D."/>
            <person name="Drula E."/>
            <person name="Chaduli D."/>
            <person name="Cazenave R."/>
            <person name="Ahrendt S."/>
            <person name="Wang J."/>
            <person name="Lipzen A."/>
            <person name="Daum C."/>
            <person name="Barry K."/>
            <person name="Grigoriev I.V."/>
            <person name="Favel A."/>
            <person name="Rosso M.N."/>
            <person name="Martin F."/>
        </authorList>
    </citation>
    <scope>NUCLEOTIDE SEQUENCE [LARGE SCALE GENOMIC DNA]</scope>
    <source>
        <strain evidence="1 2">CIRM-BRFM 2984</strain>
    </source>
</reference>
<dbReference type="PANTHER" id="PTHR33481:SF1">
    <property type="entry name" value="ENDONUCLEASE_EXONUCLEASE_PHOSPHATASE DOMAIN-CONTAINING PROTEIN-RELATED"/>
    <property type="match status" value="1"/>
</dbReference>
<evidence type="ECO:0000313" key="2">
    <source>
        <dbReference type="Proteomes" id="UP001362999"/>
    </source>
</evidence>
<evidence type="ECO:0008006" key="3">
    <source>
        <dbReference type="Google" id="ProtNLM"/>
    </source>
</evidence>
<dbReference type="PANTHER" id="PTHR33481">
    <property type="entry name" value="REVERSE TRANSCRIPTASE"/>
    <property type="match status" value="1"/>
</dbReference>